<dbReference type="PANTHER" id="PTHR12919">
    <property type="entry name" value="30S RIBOSOMAL PROTEIN S16"/>
    <property type="match status" value="1"/>
</dbReference>
<dbReference type="InterPro" id="IPR000307">
    <property type="entry name" value="Ribosomal_bS16"/>
</dbReference>
<evidence type="ECO:0000256" key="2">
    <source>
        <dbReference type="ARBA" id="ARBA00023274"/>
    </source>
</evidence>
<dbReference type="InterPro" id="IPR023803">
    <property type="entry name" value="Ribosomal_bS16_dom_sf"/>
</dbReference>
<dbReference type="SUPFAM" id="SSF54565">
    <property type="entry name" value="Ribosomal protein S16"/>
    <property type="match status" value="1"/>
</dbReference>
<dbReference type="NCBIfam" id="TIGR00002">
    <property type="entry name" value="S16"/>
    <property type="match status" value="1"/>
</dbReference>
<dbReference type="AlphaFoldDB" id="A0A1G2CQL9"/>
<evidence type="ECO:0000313" key="4">
    <source>
        <dbReference type="EMBL" id="OGZ03686.1"/>
    </source>
</evidence>
<dbReference type="Gene3D" id="3.30.1320.10">
    <property type="match status" value="1"/>
</dbReference>
<dbReference type="GO" id="GO:0005737">
    <property type="term" value="C:cytoplasm"/>
    <property type="evidence" value="ECO:0007669"/>
    <property type="project" value="UniProtKB-ARBA"/>
</dbReference>
<organism evidence="4 5">
    <name type="scientific">Candidatus Lloydbacteria bacterium RIFCSPHIGHO2_01_FULL_41_20</name>
    <dbReference type="NCBI Taxonomy" id="1798657"/>
    <lineage>
        <taxon>Bacteria</taxon>
        <taxon>Candidatus Lloydiibacteriota</taxon>
    </lineage>
</organism>
<dbReference type="PANTHER" id="PTHR12919:SF20">
    <property type="entry name" value="SMALL RIBOSOMAL SUBUNIT PROTEIN BS16M"/>
    <property type="match status" value="1"/>
</dbReference>
<gene>
    <name evidence="4" type="ORF">A2648_01890</name>
</gene>
<sequence length="129" mass="14337">MIRLQRTGRTNDPSFRVVLTDRRNSPKSQNFVEILGNYEVKKGVLVVDKEKVLHFIKMGAQVSPTMHNLLISQKIISGKKINVLPRKSPIKKAESEVLIETTAPAQESVPEVAIEAPLEPEIVAETPAN</sequence>
<dbReference type="Pfam" id="PF00886">
    <property type="entry name" value="Ribosomal_S16"/>
    <property type="match status" value="1"/>
</dbReference>
<protein>
    <recommendedName>
        <fullName evidence="3">30S ribosomal protein S16</fullName>
    </recommendedName>
</protein>
<dbReference type="GO" id="GO:0015935">
    <property type="term" value="C:small ribosomal subunit"/>
    <property type="evidence" value="ECO:0007669"/>
    <property type="project" value="TreeGrafter"/>
</dbReference>
<evidence type="ECO:0000256" key="1">
    <source>
        <dbReference type="ARBA" id="ARBA00022980"/>
    </source>
</evidence>
<reference evidence="4 5" key="1">
    <citation type="journal article" date="2016" name="Nat. Commun.">
        <title>Thousands of microbial genomes shed light on interconnected biogeochemical processes in an aquifer system.</title>
        <authorList>
            <person name="Anantharaman K."/>
            <person name="Brown C.T."/>
            <person name="Hug L.A."/>
            <person name="Sharon I."/>
            <person name="Castelle C.J."/>
            <person name="Probst A.J."/>
            <person name="Thomas B.C."/>
            <person name="Singh A."/>
            <person name="Wilkins M.J."/>
            <person name="Karaoz U."/>
            <person name="Brodie E.L."/>
            <person name="Williams K.H."/>
            <person name="Hubbard S.S."/>
            <person name="Banfield J.F."/>
        </authorList>
    </citation>
    <scope>NUCLEOTIDE SEQUENCE [LARGE SCALE GENOMIC DNA]</scope>
</reference>
<dbReference type="GO" id="GO:0003735">
    <property type="term" value="F:structural constituent of ribosome"/>
    <property type="evidence" value="ECO:0007669"/>
    <property type="project" value="InterPro"/>
</dbReference>
<dbReference type="STRING" id="1798657.A2648_01890"/>
<evidence type="ECO:0000256" key="3">
    <source>
        <dbReference type="ARBA" id="ARBA00035310"/>
    </source>
</evidence>
<dbReference type="GO" id="GO:0006412">
    <property type="term" value="P:translation"/>
    <property type="evidence" value="ECO:0007669"/>
    <property type="project" value="InterPro"/>
</dbReference>
<dbReference type="EMBL" id="MHLH01000015">
    <property type="protein sequence ID" value="OGZ03686.1"/>
    <property type="molecule type" value="Genomic_DNA"/>
</dbReference>
<name>A0A1G2CQL9_9BACT</name>
<keyword evidence="2" id="KW-0687">Ribonucleoprotein</keyword>
<comment type="caution">
    <text evidence="4">The sequence shown here is derived from an EMBL/GenBank/DDBJ whole genome shotgun (WGS) entry which is preliminary data.</text>
</comment>
<dbReference type="Proteomes" id="UP000178841">
    <property type="component" value="Unassembled WGS sequence"/>
</dbReference>
<accession>A0A1G2CQL9</accession>
<keyword evidence="1 4" id="KW-0689">Ribosomal protein</keyword>
<proteinExistence type="predicted"/>
<evidence type="ECO:0000313" key="5">
    <source>
        <dbReference type="Proteomes" id="UP000178841"/>
    </source>
</evidence>